<keyword evidence="1" id="KW-0812">Transmembrane</keyword>
<feature type="transmembrane region" description="Helical" evidence="1">
    <location>
        <begin position="108"/>
        <end position="135"/>
    </location>
</feature>
<protein>
    <submittedName>
        <fullName evidence="2">Uncharacterized protein</fullName>
    </submittedName>
</protein>
<keyword evidence="1" id="KW-0472">Membrane</keyword>
<evidence type="ECO:0000313" key="2">
    <source>
        <dbReference type="EMBL" id="QEU12720.1"/>
    </source>
</evidence>
<gene>
    <name evidence="2" type="ORF">FOB48_04155</name>
</gene>
<organism evidence="2 3">
    <name type="scientific">Dermabacter vaginalis</name>
    <dbReference type="NCBI Taxonomy" id="1630135"/>
    <lineage>
        <taxon>Bacteria</taxon>
        <taxon>Bacillati</taxon>
        <taxon>Actinomycetota</taxon>
        <taxon>Actinomycetes</taxon>
        <taxon>Micrococcales</taxon>
        <taxon>Dermabacteraceae</taxon>
        <taxon>Dermabacter</taxon>
    </lineage>
</organism>
<dbReference type="EMBL" id="CP044108">
    <property type="protein sequence ID" value="QEU12720.1"/>
    <property type="molecule type" value="Genomic_DNA"/>
</dbReference>
<keyword evidence="1" id="KW-1133">Transmembrane helix</keyword>
<dbReference type="Proteomes" id="UP000323865">
    <property type="component" value="Chromosome"/>
</dbReference>
<evidence type="ECO:0000256" key="1">
    <source>
        <dbReference type="SAM" id="Phobius"/>
    </source>
</evidence>
<name>A0ABX6A7X2_9MICO</name>
<evidence type="ECO:0000313" key="3">
    <source>
        <dbReference type="Proteomes" id="UP000323865"/>
    </source>
</evidence>
<sequence length="136" mass="14018">MNLLWCAVVLAMCGCGAVAGNRAIRALLRRIDRGGARGAAVQGSLMSAQKELPGGRWIGVLERLAVYVSIVAGFPAGIAVVLAVKGLGRYPELRAEKEGREAARVGELFIIGTFASVLWAAAWAGIAVGACALIAA</sequence>
<proteinExistence type="predicted"/>
<reference evidence="2 3" key="1">
    <citation type="submission" date="2019-09" db="EMBL/GenBank/DDBJ databases">
        <title>FDA dAtabase for Regulatory Grade micrObial Sequences (FDA-ARGOS): Supporting development and validation of Infectious Disease Dx tests.</title>
        <authorList>
            <person name="Sciortino C."/>
            <person name="Tallon L."/>
            <person name="Sadzewicz L."/>
            <person name="Vavikolanu K."/>
            <person name="Mehta A."/>
            <person name="Aluvathingal J."/>
            <person name="Nadendla S."/>
            <person name="Nandy P."/>
            <person name="Geyer C."/>
            <person name="Yan Y."/>
            <person name="Sichtig H."/>
        </authorList>
    </citation>
    <scope>NUCLEOTIDE SEQUENCE [LARGE SCALE GENOMIC DNA]</scope>
    <source>
        <strain evidence="2 3">FDAARGOS_640</strain>
    </source>
</reference>
<accession>A0ABX6A7X2</accession>
<feature type="transmembrane region" description="Helical" evidence="1">
    <location>
        <begin position="64"/>
        <end position="87"/>
    </location>
</feature>
<keyword evidence="3" id="KW-1185">Reference proteome</keyword>